<comment type="subcellular location">
    <subcellularLocation>
        <location evidence="2">Nucleus</location>
    </subcellularLocation>
</comment>
<evidence type="ECO:0000256" key="1">
    <source>
        <dbReference type="ARBA" id="ARBA00003632"/>
    </source>
</evidence>
<evidence type="ECO:0000256" key="5">
    <source>
        <dbReference type="ARBA" id="ARBA00022664"/>
    </source>
</evidence>
<evidence type="ECO:0000256" key="4">
    <source>
        <dbReference type="ARBA" id="ARBA00011825"/>
    </source>
</evidence>
<dbReference type="EMBL" id="CP051143">
    <property type="protein sequence ID" value="QIX02041.1"/>
    <property type="molecule type" value="Genomic_DNA"/>
</dbReference>
<feature type="region of interest" description="Disordered" evidence="8">
    <location>
        <begin position="1"/>
        <end position="106"/>
    </location>
</feature>
<protein>
    <recommendedName>
        <fullName evidence="9">U4/U6.U5 small nuclear ribonucleoprotein 27kDa protein domain-containing protein</fullName>
    </recommendedName>
</protein>
<keyword evidence="7" id="KW-0539">Nucleus</keyword>
<feature type="compositionally biased region" description="Low complexity" evidence="8">
    <location>
        <begin position="41"/>
        <end position="55"/>
    </location>
</feature>
<reference evidence="10 11" key="1">
    <citation type="journal article" date="2016" name="Sci. Rep.">
        <title>Peltaster fructicola genome reveals evolution from an invasive phytopathogen to an ectophytic parasite.</title>
        <authorList>
            <person name="Xu C."/>
            <person name="Chen H."/>
            <person name="Gleason M.L."/>
            <person name="Xu J.R."/>
            <person name="Liu H."/>
            <person name="Zhang R."/>
            <person name="Sun G."/>
        </authorList>
    </citation>
    <scope>NUCLEOTIDE SEQUENCE [LARGE SCALE GENOMIC DNA]</scope>
    <source>
        <strain evidence="10 11">LNHT1506</strain>
    </source>
</reference>
<feature type="domain" description="U4/U6.U5 small nuclear ribonucleoprotein 27kDa protein" evidence="9">
    <location>
        <begin position="126"/>
        <end position="178"/>
    </location>
</feature>
<evidence type="ECO:0000313" key="11">
    <source>
        <dbReference type="Proteomes" id="UP000503462"/>
    </source>
</evidence>
<keyword evidence="5" id="KW-0507">mRNA processing</keyword>
<comment type="function">
    <text evidence="1">May play a role in mRNA splicing.</text>
</comment>
<evidence type="ECO:0000256" key="2">
    <source>
        <dbReference type="ARBA" id="ARBA00004123"/>
    </source>
</evidence>
<evidence type="ECO:0000259" key="9">
    <source>
        <dbReference type="Pfam" id="PF08648"/>
    </source>
</evidence>
<feature type="compositionally biased region" description="Basic and acidic residues" evidence="8">
    <location>
        <begin position="58"/>
        <end position="67"/>
    </location>
</feature>
<feature type="region of interest" description="Disordered" evidence="8">
    <location>
        <begin position="170"/>
        <end position="195"/>
    </location>
</feature>
<dbReference type="GO" id="GO:0008380">
    <property type="term" value="P:RNA splicing"/>
    <property type="evidence" value="ECO:0007669"/>
    <property type="project" value="UniProtKB-KW"/>
</dbReference>
<gene>
    <name evidence="10" type="ORF">AMS68_007558</name>
</gene>
<organism evidence="10 11">
    <name type="scientific">Peltaster fructicola</name>
    <dbReference type="NCBI Taxonomy" id="286661"/>
    <lineage>
        <taxon>Eukaryota</taxon>
        <taxon>Fungi</taxon>
        <taxon>Dikarya</taxon>
        <taxon>Ascomycota</taxon>
        <taxon>Pezizomycotina</taxon>
        <taxon>Dothideomycetes</taxon>
        <taxon>Dothideomycetes incertae sedis</taxon>
        <taxon>Peltaster</taxon>
    </lineage>
</organism>
<evidence type="ECO:0000256" key="8">
    <source>
        <dbReference type="SAM" id="MobiDB-lite"/>
    </source>
</evidence>
<dbReference type="PANTHER" id="PTHR31077">
    <property type="entry name" value="U4/U6.U5 SMALL NUCLEAR RIBONUCLEOPROTEIN 27 KDA PROTEIN"/>
    <property type="match status" value="1"/>
</dbReference>
<evidence type="ECO:0000256" key="7">
    <source>
        <dbReference type="ARBA" id="ARBA00023242"/>
    </source>
</evidence>
<sequence length="195" mass="22302">MAPERHNHNRSRSPRSDRQSDRRRERSPEYDGPRNRDRAQQHQQQQQREFTQHQPRTSRLDYDDKTRQRGRGRRGSNSSVTHDTPSARGDAYTSTAKQSVSSSSRAVLTVDPTPFGENTNWDVEPTELRRVLGIAGFNSTKETKVPGNNLNYGVDRVKTTTYRQYMNRVGGFNRPLSPPRTNQFAKVADTSGIDT</sequence>
<comment type="similarity">
    <text evidence="3">Belongs to the SNUT3 family.</text>
</comment>
<dbReference type="PANTHER" id="PTHR31077:SF1">
    <property type="entry name" value="U4_U6.U5 SMALL NUCLEAR RIBONUCLEOPROTEIN 27 KDA PROTEIN"/>
    <property type="match status" value="1"/>
</dbReference>
<feature type="compositionally biased region" description="Basic and acidic residues" evidence="8">
    <location>
        <begin position="14"/>
        <end position="40"/>
    </location>
</feature>
<dbReference type="AlphaFoldDB" id="A0A6H0Y546"/>
<accession>A0A6H0Y546</accession>
<evidence type="ECO:0000256" key="3">
    <source>
        <dbReference type="ARBA" id="ARBA00008218"/>
    </source>
</evidence>
<dbReference type="Pfam" id="PF08648">
    <property type="entry name" value="SNRNP27"/>
    <property type="match status" value="1"/>
</dbReference>
<dbReference type="OrthoDB" id="21368at2759"/>
<proteinExistence type="inferred from homology"/>
<evidence type="ECO:0000313" key="10">
    <source>
        <dbReference type="EMBL" id="QIX02041.1"/>
    </source>
</evidence>
<comment type="subunit">
    <text evidence="4">Part of a tri-snRNP complex.</text>
</comment>
<evidence type="ECO:0000256" key="6">
    <source>
        <dbReference type="ARBA" id="ARBA00023187"/>
    </source>
</evidence>
<dbReference type="InterPro" id="IPR013957">
    <property type="entry name" value="SNRNP27"/>
</dbReference>
<dbReference type="Proteomes" id="UP000503462">
    <property type="component" value="Chromosome 5"/>
</dbReference>
<dbReference type="GO" id="GO:0071011">
    <property type="term" value="C:precatalytic spliceosome"/>
    <property type="evidence" value="ECO:0007669"/>
    <property type="project" value="TreeGrafter"/>
</dbReference>
<name>A0A6H0Y546_9PEZI</name>
<keyword evidence="6" id="KW-0508">mRNA splicing</keyword>
<keyword evidence="11" id="KW-1185">Reference proteome</keyword>
<dbReference type="GO" id="GO:0006397">
    <property type="term" value="P:mRNA processing"/>
    <property type="evidence" value="ECO:0007669"/>
    <property type="project" value="UniProtKB-KW"/>
</dbReference>